<evidence type="ECO:0000313" key="2">
    <source>
        <dbReference type="Proteomes" id="UP000259273"/>
    </source>
</evidence>
<dbReference type="AlphaFoldDB" id="A0A3C1KRI4"/>
<dbReference type="Pfam" id="PF06934">
    <property type="entry name" value="CTI"/>
    <property type="match status" value="1"/>
</dbReference>
<gene>
    <name evidence="1" type="ORF">DCP75_16020</name>
</gene>
<evidence type="ECO:0000313" key="1">
    <source>
        <dbReference type="EMBL" id="HAN29191.1"/>
    </source>
</evidence>
<sequence>RLFDDAQGERAWRKKGFYPVLNASEPAAGVLRRMLDLKQANPLPPNGPLPEGFDFRLHRDQQCAKPGDFDQFASEFPLWGMPYGLPALQPDEHATLVSWLDAGAPALKQGPLSPALQTELAAWEQFLNGDDNKSRLMARYVYEHLFLATLYLQADDRPRWFRLVRSATPPGEPIDLLTTRRPFDDPGRKTFFYRLQAMPIIVAAKSHQPYRFDAERRAWYQSLFLSPDYAVDKVPGYDENTAGNPFTTFAALPVRSRYRFLLEEAEFTIMNFIKGPVCRGQIALNVIDDRFWVMFMDPDELDPELDGAFLEREARNLRLPAARTGTVIDLLEWRRYARGHARYMRAKADYLERQYVEQGRRPGLEVIWDGDGDNPNAALTIARHVDTASVVKGFVGETPKTAWFITYSLLERIHYLLVANFDVYGAASHQLESRLYMDFLRMEGELNFLMFLPANRRQALWEHWYRNAPDSAREHPFVRSDAMQRETSLSFTSEDPKAEFLGWMRKRLHGAQAPSFDYRRTASAEMAAAFETLISARGEHNNFLPAVSFVNVIGPGRDEAYTLLHDAGYSNIAQLFREEERRLPKEDAVTVVAGLIGAHPNQFFQVHEKQVPLFVNDILGMQAEEDFQLLRQRYGVRRNSPWFWSVSDRLHTLYREQDGLAAGVLDYNRYLGY</sequence>
<dbReference type="Proteomes" id="UP000259273">
    <property type="component" value="Unassembled WGS sequence"/>
</dbReference>
<dbReference type="GO" id="GO:0016853">
    <property type="term" value="F:isomerase activity"/>
    <property type="evidence" value="ECO:0007669"/>
    <property type="project" value="UniProtKB-KW"/>
</dbReference>
<proteinExistence type="predicted"/>
<name>A0A3C1KRI4_9GAMM</name>
<accession>A0A3C1KRI4</accession>
<feature type="non-terminal residue" evidence="1">
    <location>
        <position position="1"/>
    </location>
</feature>
<dbReference type="InterPro" id="IPR010706">
    <property type="entry name" value="Fatty_acid_cis-trans_isomerase"/>
</dbReference>
<comment type="caution">
    <text evidence="1">The sequence shown here is derived from an EMBL/GenBank/DDBJ whole genome shotgun (WGS) entry which is preliminary data.</text>
</comment>
<dbReference type="EMBL" id="DMND01000214">
    <property type="protein sequence ID" value="HAN29191.1"/>
    <property type="molecule type" value="Genomic_DNA"/>
</dbReference>
<protein>
    <submittedName>
        <fullName evidence="1">Peptidylprolyl isomerase</fullName>
    </submittedName>
</protein>
<keyword evidence="1" id="KW-0413">Isomerase</keyword>
<dbReference type="STRING" id="1121937.GCA_000423125_01484"/>
<reference evidence="1 2" key="1">
    <citation type="journal article" date="2018" name="Nat. Biotechnol.">
        <title>A standardized bacterial taxonomy based on genome phylogeny substantially revises the tree of life.</title>
        <authorList>
            <person name="Parks D.H."/>
            <person name="Chuvochina M."/>
            <person name="Waite D.W."/>
            <person name="Rinke C."/>
            <person name="Skarshewski A."/>
            <person name="Chaumeil P.A."/>
            <person name="Hugenholtz P."/>
        </authorList>
    </citation>
    <scope>NUCLEOTIDE SEQUENCE [LARGE SCALE GENOMIC DNA]</scope>
    <source>
        <strain evidence="1">UBA9158</strain>
    </source>
</reference>
<organism evidence="1 2">
    <name type="scientific">Haliea salexigens</name>
    <dbReference type="NCBI Taxonomy" id="287487"/>
    <lineage>
        <taxon>Bacteria</taxon>
        <taxon>Pseudomonadati</taxon>
        <taxon>Pseudomonadota</taxon>
        <taxon>Gammaproteobacteria</taxon>
        <taxon>Cellvibrionales</taxon>
        <taxon>Halieaceae</taxon>
        <taxon>Haliea</taxon>
    </lineage>
</organism>